<evidence type="ECO:0000259" key="1">
    <source>
        <dbReference type="PROSITE" id="PS50006"/>
    </source>
</evidence>
<dbReference type="Gene3D" id="2.60.200.20">
    <property type="match status" value="1"/>
</dbReference>
<dbReference type="InterPro" id="IPR000253">
    <property type="entry name" value="FHA_dom"/>
</dbReference>
<proteinExistence type="predicted"/>
<evidence type="ECO:0000313" key="3">
    <source>
        <dbReference type="Proteomes" id="UP000321595"/>
    </source>
</evidence>
<dbReference type="OrthoDB" id="5762105at2"/>
<evidence type="ECO:0000313" key="2">
    <source>
        <dbReference type="EMBL" id="QED28603.1"/>
    </source>
</evidence>
<sequence length="174" mass="20085">MSKTIDEYVRLRKTLGLKAFAHEHASPVLWGIGILGELSEDGERGEAQTFLASIHGKTEERAIHRRIWPIRQEPDGPRLKYIRLGRSAQNDVVLPDYAISHVHCGFDRTEAGRVVIFDLDSHNGTWVGDYRLAPYEERPLEVEDEVVLGRYQFEFLDSRTFLERVENLYVLTFT</sequence>
<dbReference type="RefSeq" id="WP_146961179.1">
    <property type="nucleotide sequence ID" value="NZ_CP042467.1"/>
</dbReference>
<reference evidence="2 3" key="1">
    <citation type="submission" date="2019-08" db="EMBL/GenBank/DDBJ databases">
        <authorList>
            <person name="Liang Q."/>
        </authorList>
    </citation>
    <scope>NUCLEOTIDE SEQUENCE [LARGE SCALE GENOMIC DNA]</scope>
    <source>
        <strain evidence="2 3">V1718</strain>
    </source>
</reference>
<dbReference type="CDD" id="cd00060">
    <property type="entry name" value="FHA"/>
    <property type="match status" value="1"/>
</dbReference>
<dbReference type="EMBL" id="CP042467">
    <property type="protein sequence ID" value="QED28603.1"/>
    <property type="molecule type" value="Genomic_DNA"/>
</dbReference>
<dbReference type="Proteomes" id="UP000321595">
    <property type="component" value="Chromosome"/>
</dbReference>
<dbReference type="KEGG" id="bbae:FRD01_15450"/>
<protein>
    <submittedName>
        <fullName evidence="2">FHA domain-containing protein</fullName>
    </submittedName>
</protein>
<dbReference type="SMART" id="SM00240">
    <property type="entry name" value="FHA"/>
    <property type="match status" value="1"/>
</dbReference>
<name>A0A5B8XX79_9DELT</name>
<dbReference type="PROSITE" id="PS50006">
    <property type="entry name" value="FHA_DOMAIN"/>
    <property type="match status" value="1"/>
</dbReference>
<dbReference type="Pfam" id="PF00498">
    <property type="entry name" value="FHA"/>
    <property type="match status" value="1"/>
</dbReference>
<dbReference type="AlphaFoldDB" id="A0A5B8XX79"/>
<dbReference type="InterPro" id="IPR008984">
    <property type="entry name" value="SMAD_FHA_dom_sf"/>
</dbReference>
<feature type="domain" description="FHA" evidence="1">
    <location>
        <begin position="82"/>
        <end position="132"/>
    </location>
</feature>
<organism evidence="2 3">
    <name type="scientific">Microvenator marinus</name>
    <dbReference type="NCBI Taxonomy" id="2600177"/>
    <lineage>
        <taxon>Bacteria</taxon>
        <taxon>Deltaproteobacteria</taxon>
        <taxon>Bradymonadales</taxon>
        <taxon>Microvenatoraceae</taxon>
        <taxon>Microvenator</taxon>
    </lineage>
</organism>
<dbReference type="SUPFAM" id="SSF49879">
    <property type="entry name" value="SMAD/FHA domain"/>
    <property type="match status" value="1"/>
</dbReference>
<gene>
    <name evidence="2" type="ORF">FRD01_15450</name>
</gene>
<accession>A0A5B8XX79</accession>
<keyword evidence="3" id="KW-1185">Reference proteome</keyword>